<gene>
    <name evidence="3" type="ORF">PBAT_08485</name>
</gene>
<feature type="domain" description="GFO/IDH/MocA-like oxidoreductase" evidence="2">
    <location>
        <begin position="131"/>
        <end position="255"/>
    </location>
</feature>
<dbReference type="InterPro" id="IPR055170">
    <property type="entry name" value="GFO_IDH_MocA-like_dom"/>
</dbReference>
<dbReference type="Proteomes" id="UP000077355">
    <property type="component" value="Unassembled WGS sequence"/>
</dbReference>
<dbReference type="InterPro" id="IPR052515">
    <property type="entry name" value="Gfo/Idh/MocA_Oxidoreductase"/>
</dbReference>
<dbReference type="Gene3D" id="3.40.50.720">
    <property type="entry name" value="NAD(P)-binding Rossmann-like Domain"/>
    <property type="match status" value="1"/>
</dbReference>
<name>A0A168PUA3_9BACL</name>
<evidence type="ECO:0000259" key="1">
    <source>
        <dbReference type="Pfam" id="PF01408"/>
    </source>
</evidence>
<dbReference type="AlphaFoldDB" id="A0A168PUA3"/>
<dbReference type="PANTHER" id="PTHR43249">
    <property type="entry name" value="UDP-N-ACETYL-2-AMINO-2-DEOXY-D-GLUCURONATE OXIDASE"/>
    <property type="match status" value="1"/>
</dbReference>
<dbReference type="OrthoDB" id="9815825at2"/>
<dbReference type="Gene3D" id="3.30.360.10">
    <property type="entry name" value="Dihydrodipicolinate Reductase, domain 2"/>
    <property type="match status" value="1"/>
</dbReference>
<sequence length="342" mass="38420">MKKFKVAIIGCGNIFPMHASSIQLSDVAELVAVCDNKEDRAKQAAVKYNCNFYTSYEEMLDKEEIDVVHICTPHYLHAPMTAYAASKGKHILTEKPMSISTEDAREMVERCETNGVTLGVIFQNRYNPGSQLIKNAIQDGSLGPVLGAKCSVTWDRSDEYYSLSDWKGTWEKEGGGVLIDQAIHTMDLMRWFVGEEIEYVDAQIGNRAHEAIEVEDSVEGVMKFKNGIFGGFFAINYYSYDAPVEIEIHCAKGVAKMVAEKATIKYNDGTEISRDKDPNEVVDYGEGVKMYWGVSHLKQISDYYEALKNGQIPYIDGKEALKTQEMIAGIYQSGKENKRIYL</sequence>
<evidence type="ECO:0000259" key="2">
    <source>
        <dbReference type="Pfam" id="PF22725"/>
    </source>
</evidence>
<accession>A0A168PUA3</accession>
<dbReference type="SUPFAM" id="SSF55347">
    <property type="entry name" value="Glyceraldehyde-3-phosphate dehydrogenase-like, C-terminal domain"/>
    <property type="match status" value="1"/>
</dbReference>
<reference evidence="3 4" key="1">
    <citation type="submission" date="2016-03" db="EMBL/GenBank/DDBJ databases">
        <title>Draft genome sequence of Paenibacillus antarcticus CECT 5836.</title>
        <authorList>
            <person name="Shin S.-K."/>
            <person name="Yi H."/>
        </authorList>
    </citation>
    <scope>NUCLEOTIDE SEQUENCE [LARGE SCALE GENOMIC DNA]</scope>
    <source>
        <strain evidence="3 4">CECT 5836</strain>
    </source>
</reference>
<evidence type="ECO:0000313" key="4">
    <source>
        <dbReference type="Proteomes" id="UP000077355"/>
    </source>
</evidence>
<organism evidence="3 4">
    <name type="scientific">Paenibacillus antarcticus</name>
    <dbReference type="NCBI Taxonomy" id="253703"/>
    <lineage>
        <taxon>Bacteria</taxon>
        <taxon>Bacillati</taxon>
        <taxon>Bacillota</taxon>
        <taxon>Bacilli</taxon>
        <taxon>Bacillales</taxon>
        <taxon>Paenibacillaceae</taxon>
        <taxon>Paenibacillus</taxon>
    </lineage>
</organism>
<dbReference type="SUPFAM" id="SSF51735">
    <property type="entry name" value="NAD(P)-binding Rossmann-fold domains"/>
    <property type="match status" value="1"/>
</dbReference>
<dbReference type="Pfam" id="PF22725">
    <property type="entry name" value="GFO_IDH_MocA_C3"/>
    <property type="match status" value="1"/>
</dbReference>
<dbReference type="InterPro" id="IPR000683">
    <property type="entry name" value="Gfo/Idh/MocA-like_OxRdtase_N"/>
</dbReference>
<dbReference type="GO" id="GO:0000166">
    <property type="term" value="F:nucleotide binding"/>
    <property type="evidence" value="ECO:0007669"/>
    <property type="project" value="InterPro"/>
</dbReference>
<comment type="caution">
    <text evidence="3">The sequence shown here is derived from an EMBL/GenBank/DDBJ whole genome shotgun (WGS) entry which is preliminary data.</text>
</comment>
<proteinExistence type="predicted"/>
<evidence type="ECO:0000313" key="3">
    <source>
        <dbReference type="EMBL" id="OAB47083.1"/>
    </source>
</evidence>
<dbReference type="EMBL" id="LVJI01000012">
    <property type="protein sequence ID" value="OAB47083.1"/>
    <property type="molecule type" value="Genomic_DNA"/>
</dbReference>
<protein>
    <submittedName>
        <fullName evidence="3">Oxidoreductase</fullName>
    </submittedName>
</protein>
<dbReference type="RefSeq" id="WP_068648495.1">
    <property type="nucleotide sequence ID" value="NZ_CP043611.1"/>
</dbReference>
<dbReference type="PANTHER" id="PTHR43249:SF1">
    <property type="entry name" value="D-GLUCOSIDE 3-DEHYDROGENASE"/>
    <property type="match status" value="1"/>
</dbReference>
<feature type="domain" description="Gfo/Idh/MocA-like oxidoreductase N-terminal" evidence="1">
    <location>
        <begin position="4"/>
        <end position="121"/>
    </location>
</feature>
<keyword evidence="4" id="KW-1185">Reference proteome</keyword>
<dbReference type="InterPro" id="IPR036291">
    <property type="entry name" value="NAD(P)-bd_dom_sf"/>
</dbReference>
<dbReference type="Pfam" id="PF01408">
    <property type="entry name" value="GFO_IDH_MocA"/>
    <property type="match status" value="1"/>
</dbReference>